<keyword evidence="3" id="KW-1185">Reference proteome</keyword>
<evidence type="ECO:0000256" key="1">
    <source>
        <dbReference type="SAM" id="MobiDB-lite"/>
    </source>
</evidence>
<evidence type="ECO:0000313" key="3">
    <source>
        <dbReference type="Proteomes" id="UP000355283"/>
    </source>
</evidence>
<dbReference type="EMBL" id="SDOX01000189">
    <property type="protein sequence ID" value="TFJ79894.1"/>
    <property type="molecule type" value="Genomic_DNA"/>
</dbReference>
<feature type="region of interest" description="Disordered" evidence="1">
    <location>
        <begin position="180"/>
        <end position="206"/>
    </location>
</feature>
<feature type="compositionally biased region" description="Basic and acidic residues" evidence="1">
    <location>
        <begin position="40"/>
        <end position="50"/>
    </location>
</feature>
<organism evidence="2 3">
    <name type="scientific">Nannochloropsis salina CCMP1776</name>
    <dbReference type="NCBI Taxonomy" id="1027361"/>
    <lineage>
        <taxon>Eukaryota</taxon>
        <taxon>Sar</taxon>
        <taxon>Stramenopiles</taxon>
        <taxon>Ochrophyta</taxon>
        <taxon>Eustigmatophyceae</taxon>
        <taxon>Eustigmatales</taxon>
        <taxon>Monodopsidaceae</taxon>
        <taxon>Microchloropsis</taxon>
        <taxon>Microchloropsis salina</taxon>
    </lineage>
</organism>
<feature type="region of interest" description="Disordered" evidence="1">
    <location>
        <begin position="71"/>
        <end position="118"/>
    </location>
</feature>
<comment type="caution">
    <text evidence="2">The sequence shown here is derived from an EMBL/GenBank/DDBJ whole genome shotgun (WGS) entry which is preliminary data.</text>
</comment>
<dbReference type="Proteomes" id="UP000355283">
    <property type="component" value="Unassembled WGS sequence"/>
</dbReference>
<dbReference type="AlphaFoldDB" id="A0A4D9CN07"/>
<name>A0A4D9CN07_9STRA</name>
<feature type="region of interest" description="Disordered" evidence="1">
    <location>
        <begin position="29"/>
        <end position="59"/>
    </location>
</feature>
<dbReference type="OrthoDB" id="10480866at2759"/>
<evidence type="ECO:0000313" key="2">
    <source>
        <dbReference type="EMBL" id="TFJ79894.1"/>
    </source>
</evidence>
<protein>
    <submittedName>
        <fullName evidence="2">Uncharacterized protein</fullName>
    </submittedName>
</protein>
<proteinExistence type="predicted"/>
<feature type="compositionally biased region" description="Gly residues" evidence="1">
    <location>
        <begin position="185"/>
        <end position="199"/>
    </location>
</feature>
<gene>
    <name evidence="2" type="ORF">NSK_008771</name>
</gene>
<feature type="compositionally biased region" description="Basic and acidic residues" evidence="1">
    <location>
        <begin position="250"/>
        <end position="272"/>
    </location>
</feature>
<accession>A0A4D9CN07</accession>
<reference evidence="2 3" key="1">
    <citation type="submission" date="2019-01" db="EMBL/GenBank/DDBJ databases">
        <title>Nuclear Genome Assembly of the Microalgal Biofuel strain Nannochloropsis salina CCMP1776.</title>
        <authorList>
            <person name="Hovde B."/>
        </authorList>
    </citation>
    <scope>NUCLEOTIDE SEQUENCE [LARGE SCALE GENOMIC DNA]</scope>
    <source>
        <strain evidence="2 3">CCMP1776</strain>
    </source>
</reference>
<sequence length="278" mass="29700">MVPVSMPTRPSHVDAAVWEALPLALKIEIARGEEEEGEEGGGRGGEERQYAEVAMPESEAREVIDLVGEEEEEMCAPSSRMKGIAASHERGVSRHVGQSQPRCRLSPASSEGKGETDDDVVMLEQSPVAAVCAMTDLEGKTAGVEEKRGGRKRPRPRTMYLRLQAAQGWEEGDKTAMQIKKHGQGAAGGGGGGGRGSGYGEWQLSVTQDTEVEASMHEWRQLVLEEEGRDQKAYVDACFPPDLSALTGRAQDRGRTGGEEGKERGAAGKEGGKGGGKR</sequence>
<feature type="region of interest" description="Disordered" evidence="1">
    <location>
        <begin position="240"/>
        <end position="278"/>
    </location>
</feature>